<organism evidence="12 13">
    <name type="scientific">Micromonospora inyonensis</name>
    <dbReference type="NCBI Taxonomy" id="47866"/>
    <lineage>
        <taxon>Bacteria</taxon>
        <taxon>Bacillati</taxon>
        <taxon>Actinomycetota</taxon>
        <taxon>Actinomycetes</taxon>
        <taxon>Micromonosporales</taxon>
        <taxon>Micromonosporaceae</taxon>
        <taxon>Micromonospora</taxon>
    </lineage>
</organism>
<evidence type="ECO:0000256" key="3">
    <source>
        <dbReference type="ARBA" id="ARBA00022448"/>
    </source>
</evidence>
<dbReference type="RefSeq" id="WP_091454927.1">
    <property type="nucleotide sequence ID" value="NZ_FMHU01000001.1"/>
</dbReference>
<comment type="subunit">
    <text evidence="10">Homopentamer.</text>
</comment>
<name>A0A1C6RHE8_9ACTN</name>
<comment type="similarity">
    <text evidence="2 10">Belongs to the MscL family.</text>
</comment>
<dbReference type="SUPFAM" id="SSF81330">
    <property type="entry name" value="Gated mechanosensitive channel"/>
    <property type="match status" value="1"/>
</dbReference>
<dbReference type="AlphaFoldDB" id="A0A1C6RHE8"/>
<evidence type="ECO:0000256" key="4">
    <source>
        <dbReference type="ARBA" id="ARBA00022475"/>
    </source>
</evidence>
<dbReference type="InterPro" id="IPR037673">
    <property type="entry name" value="MSC/AndL"/>
</dbReference>
<evidence type="ECO:0000256" key="8">
    <source>
        <dbReference type="ARBA" id="ARBA00023136"/>
    </source>
</evidence>
<dbReference type="PANTHER" id="PTHR30266:SF2">
    <property type="entry name" value="LARGE-CONDUCTANCE MECHANOSENSITIVE CHANNEL"/>
    <property type="match status" value="1"/>
</dbReference>
<feature type="compositionally biased region" description="Basic and acidic residues" evidence="11">
    <location>
        <begin position="142"/>
        <end position="157"/>
    </location>
</feature>
<dbReference type="PRINTS" id="PR01264">
    <property type="entry name" value="MECHCHANNEL"/>
</dbReference>
<dbReference type="PROSITE" id="PS01327">
    <property type="entry name" value="MSCL"/>
    <property type="match status" value="1"/>
</dbReference>
<keyword evidence="4 10" id="KW-1003">Cell membrane</keyword>
<dbReference type="GO" id="GO:0005886">
    <property type="term" value="C:plasma membrane"/>
    <property type="evidence" value="ECO:0007669"/>
    <property type="project" value="UniProtKB-SubCell"/>
</dbReference>
<dbReference type="Gene3D" id="1.10.1200.120">
    <property type="entry name" value="Large-conductance mechanosensitive channel, MscL, domain 1"/>
    <property type="match status" value="1"/>
</dbReference>
<keyword evidence="3 10" id="KW-0813">Transport</keyword>
<dbReference type="GO" id="GO:0008381">
    <property type="term" value="F:mechanosensitive monoatomic ion channel activity"/>
    <property type="evidence" value="ECO:0007669"/>
    <property type="project" value="UniProtKB-UniRule"/>
</dbReference>
<feature type="region of interest" description="Disordered" evidence="11">
    <location>
        <begin position="130"/>
        <end position="157"/>
    </location>
</feature>
<comment type="subcellular location">
    <subcellularLocation>
        <location evidence="1 10">Cell membrane</location>
        <topology evidence="1 10">Multi-pass membrane protein</topology>
    </subcellularLocation>
</comment>
<evidence type="ECO:0000256" key="7">
    <source>
        <dbReference type="ARBA" id="ARBA00023065"/>
    </source>
</evidence>
<evidence type="ECO:0000256" key="2">
    <source>
        <dbReference type="ARBA" id="ARBA00007254"/>
    </source>
</evidence>
<dbReference type="STRING" id="47866.GA0074694_1690"/>
<comment type="function">
    <text evidence="10">Channel that opens in response to stretch forces in the membrane lipid bilayer. May participate in the regulation of osmotic pressure changes within the cell.</text>
</comment>
<proteinExistence type="inferred from homology"/>
<accession>A0A1C6RHE8</accession>
<dbReference type="InterPro" id="IPR019823">
    <property type="entry name" value="Mechanosensitive_channel_CS"/>
</dbReference>
<protein>
    <recommendedName>
        <fullName evidence="10">Large-conductance mechanosensitive channel</fullName>
    </recommendedName>
</protein>
<dbReference type="PANTHER" id="PTHR30266">
    <property type="entry name" value="MECHANOSENSITIVE CHANNEL MSCL"/>
    <property type="match status" value="1"/>
</dbReference>
<dbReference type="NCBIfam" id="TIGR00220">
    <property type="entry name" value="mscL"/>
    <property type="match status" value="1"/>
</dbReference>
<dbReference type="HAMAP" id="MF_00115">
    <property type="entry name" value="MscL"/>
    <property type="match status" value="1"/>
</dbReference>
<evidence type="ECO:0000256" key="6">
    <source>
        <dbReference type="ARBA" id="ARBA00022989"/>
    </source>
</evidence>
<reference evidence="13" key="1">
    <citation type="submission" date="2016-06" db="EMBL/GenBank/DDBJ databases">
        <authorList>
            <person name="Varghese N."/>
        </authorList>
    </citation>
    <scope>NUCLEOTIDE SEQUENCE [LARGE SCALE GENOMIC DNA]</scope>
    <source>
        <strain evidence="13">DSM 46123</strain>
    </source>
</reference>
<evidence type="ECO:0000256" key="11">
    <source>
        <dbReference type="SAM" id="MobiDB-lite"/>
    </source>
</evidence>
<evidence type="ECO:0000313" key="13">
    <source>
        <dbReference type="Proteomes" id="UP000198906"/>
    </source>
</evidence>
<gene>
    <name evidence="10" type="primary">mscL</name>
    <name evidence="12" type="ORF">GA0074694_1690</name>
</gene>
<dbReference type="Proteomes" id="UP000198906">
    <property type="component" value="Unassembled WGS sequence"/>
</dbReference>
<evidence type="ECO:0000256" key="5">
    <source>
        <dbReference type="ARBA" id="ARBA00022692"/>
    </source>
</evidence>
<evidence type="ECO:0000256" key="9">
    <source>
        <dbReference type="ARBA" id="ARBA00023303"/>
    </source>
</evidence>
<evidence type="ECO:0000256" key="10">
    <source>
        <dbReference type="HAMAP-Rule" id="MF_00115"/>
    </source>
</evidence>
<keyword evidence="8 10" id="KW-0472">Membrane</keyword>
<keyword evidence="7 10" id="KW-0406">Ion transport</keyword>
<keyword evidence="6 10" id="KW-1133">Transmembrane helix</keyword>
<dbReference type="InterPro" id="IPR001185">
    <property type="entry name" value="MS_channel"/>
</dbReference>
<dbReference type="InterPro" id="IPR036019">
    <property type="entry name" value="MscL_channel"/>
</dbReference>
<dbReference type="Pfam" id="PF01741">
    <property type="entry name" value="MscL"/>
    <property type="match status" value="1"/>
</dbReference>
<evidence type="ECO:0000256" key="1">
    <source>
        <dbReference type="ARBA" id="ARBA00004651"/>
    </source>
</evidence>
<dbReference type="EMBL" id="FMHU01000001">
    <property type="protein sequence ID" value="SCL16615.1"/>
    <property type="molecule type" value="Genomic_DNA"/>
</dbReference>
<evidence type="ECO:0000313" key="12">
    <source>
        <dbReference type="EMBL" id="SCL16615.1"/>
    </source>
</evidence>
<keyword evidence="13" id="KW-1185">Reference proteome</keyword>
<keyword evidence="9 10" id="KW-0407">Ion channel</keyword>
<sequence>MLKGFKDFIMRGNVVDLAVGVVIGAAFTGVVTQLTKSFLEPLVRVLIALLTGSKNGLKGSTPMFREIPFDWVAFVNALITFLLTAAALYFLVVFPMNKLAERRKRGEEPPPKAPSEEVRLLTEIRDALVAAGHTTPGQQRGALDDVLGRRPEPPAPR</sequence>
<keyword evidence="5 10" id="KW-0812">Transmembrane</keyword>